<dbReference type="EMBL" id="KV449549">
    <property type="protein sequence ID" value="OAX31169.1"/>
    <property type="molecule type" value="Genomic_DNA"/>
</dbReference>
<name>A0A1B7MEY8_9AGAM</name>
<dbReference type="InParanoid" id="A0A1B7MEY8"/>
<evidence type="ECO:0000313" key="2">
    <source>
        <dbReference type="Proteomes" id="UP000092154"/>
    </source>
</evidence>
<keyword evidence="2" id="KW-1185">Reference proteome</keyword>
<dbReference type="AlphaFoldDB" id="A0A1B7MEY8"/>
<gene>
    <name evidence="1" type="ORF">K503DRAFT_806304</name>
</gene>
<organism evidence="1 2">
    <name type="scientific">Rhizopogon vinicolor AM-OR11-026</name>
    <dbReference type="NCBI Taxonomy" id="1314800"/>
    <lineage>
        <taxon>Eukaryota</taxon>
        <taxon>Fungi</taxon>
        <taxon>Dikarya</taxon>
        <taxon>Basidiomycota</taxon>
        <taxon>Agaricomycotina</taxon>
        <taxon>Agaricomycetes</taxon>
        <taxon>Agaricomycetidae</taxon>
        <taxon>Boletales</taxon>
        <taxon>Suillineae</taxon>
        <taxon>Rhizopogonaceae</taxon>
        <taxon>Rhizopogon</taxon>
    </lineage>
</organism>
<dbReference type="OrthoDB" id="3039066at2759"/>
<reference evidence="1 2" key="1">
    <citation type="submission" date="2016-06" db="EMBL/GenBank/DDBJ databases">
        <title>Comparative genomics of the ectomycorrhizal sister species Rhizopogon vinicolor and Rhizopogon vesiculosus (Basidiomycota: Boletales) reveals a divergence of the mating type B locus.</title>
        <authorList>
            <consortium name="DOE Joint Genome Institute"/>
            <person name="Mujic A.B."/>
            <person name="Kuo A."/>
            <person name="Tritt A."/>
            <person name="Lipzen A."/>
            <person name="Chen C."/>
            <person name="Johnson J."/>
            <person name="Sharma A."/>
            <person name="Barry K."/>
            <person name="Grigoriev I.V."/>
            <person name="Spatafora J.W."/>
        </authorList>
    </citation>
    <scope>NUCLEOTIDE SEQUENCE [LARGE SCALE GENOMIC DNA]</scope>
    <source>
        <strain evidence="1 2">AM-OR11-026</strain>
    </source>
</reference>
<accession>A0A1B7MEY8</accession>
<protein>
    <submittedName>
        <fullName evidence="1">Uncharacterized protein</fullName>
    </submittedName>
</protein>
<proteinExistence type="predicted"/>
<evidence type="ECO:0000313" key="1">
    <source>
        <dbReference type="EMBL" id="OAX31169.1"/>
    </source>
</evidence>
<dbReference type="Proteomes" id="UP000092154">
    <property type="component" value="Unassembled WGS sequence"/>
</dbReference>
<sequence>MEDVSGVYEADDSTLRAFACPSPSSPYHPHPRTQIDFVLPPMAVFHNPGDSLMLYPPVLASVGRVEVILDPGPRYPLDLLDNWQGEAR</sequence>